<gene>
    <name evidence="6" type="ordered locus">Tbd_0536</name>
</gene>
<reference evidence="6 7" key="1">
    <citation type="journal article" date="2006" name="J. Bacteriol.">
        <title>The genome sequence of the obligately chemolithoautotrophic, facultatively anaerobic bacterium Thiobacillus denitrificans.</title>
        <authorList>
            <person name="Beller H.R."/>
            <person name="Chain P.S."/>
            <person name="Letain T.E."/>
            <person name="Chakicherla A."/>
            <person name="Larimer F.W."/>
            <person name="Richardson P.M."/>
            <person name="Coleman M.A."/>
            <person name="Wood A.P."/>
            <person name="Kelly D.P."/>
        </authorList>
    </citation>
    <scope>NUCLEOTIDE SEQUENCE [LARGE SCALE GENOMIC DNA]</scope>
    <source>
        <strain evidence="6 7">ATCC 25259</strain>
    </source>
</reference>
<evidence type="ECO:0000256" key="2">
    <source>
        <dbReference type="ARBA" id="ARBA00022519"/>
    </source>
</evidence>
<dbReference type="NCBIfam" id="TIGR04409">
    <property type="entry name" value="LptC_YrbK"/>
    <property type="match status" value="1"/>
</dbReference>
<keyword evidence="5" id="KW-0472">Membrane</keyword>
<dbReference type="RefSeq" id="WP_011311048.1">
    <property type="nucleotide sequence ID" value="NC_007404.1"/>
</dbReference>
<evidence type="ECO:0000256" key="5">
    <source>
        <dbReference type="ARBA" id="ARBA00023136"/>
    </source>
</evidence>
<dbReference type="Proteomes" id="UP000008291">
    <property type="component" value="Chromosome"/>
</dbReference>
<dbReference type="GO" id="GO:0005886">
    <property type="term" value="C:plasma membrane"/>
    <property type="evidence" value="ECO:0007669"/>
    <property type="project" value="InterPro"/>
</dbReference>
<evidence type="ECO:0000256" key="1">
    <source>
        <dbReference type="ARBA" id="ARBA00022475"/>
    </source>
</evidence>
<dbReference type="OrthoDB" id="8589410at2"/>
<dbReference type="InterPro" id="IPR052363">
    <property type="entry name" value="LPS_export_LptC"/>
</dbReference>
<keyword evidence="7" id="KW-1185">Reference proteome</keyword>
<dbReference type="HOGENOM" id="CLU_100563_2_0_4"/>
<dbReference type="PANTHER" id="PTHR37481:SF1">
    <property type="entry name" value="LIPOPOLYSACCHARIDE EXPORT SYSTEM PROTEIN LPTC"/>
    <property type="match status" value="1"/>
</dbReference>
<name>Q3SLC6_THIDA</name>
<keyword evidence="3" id="KW-0812">Transmembrane</keyword>
<dbReference type="Gene3D" id="2.60.450.10">
    <property type="entry name" value="Lipopolysaccharide (LPS) transport protein A like domain"/>
    <property type="match status" value="1"/>
</dbReference>
<dbReference type="InterPro" id="IPR026265">
    <property type="entry name" value="LptC"/>
</dbReference>
<organism evidence="6 7">
    <name type="scientific">Thiobacillus denitrificans (strain ATCC 25259 / T1)</name>
    <dbReference type="NCBI Taxonomy" id="292415"/>
    <lineage>
        <taxon>Bacteria</taxon>
        <taxon>Pseudomonadati</taxon>
        <taxon>Pseudomonadota</taxon>
        <taxon>Betaproteobacteria</taxon>
        <taxon>Nitrosomonadales</taxon>
        <taxon>Thiobacillaceae</taxon>
        <taxon>Thiobacillus</taxon>
    </lineage>
</organism>
<accession>Q3SLC6</accession>
<keyword evidence="1" id="KW-1003">Cell membrane</keyword>
<dbReference type="InterPro" id="IPR010664">
    <property type="entry name" value="LipoPS_assembly_LptC-rel"/>
</dbReference>
<dbReference type="GO" id="GO:0017089">
    <property type="term" value="F:glycolipid transfer activity"/>
    <property type="evidence" value="ECO:0007669"/>
    <property type="project" value="TreeGrafter"/>
</dbReference>
<protein>
    <recommendedName>
        <fullName evidence="8">LPS export ABC transporter periplasmic protein LptC</fullName>
    </recommendedName>
</protein>
<dbReference type="EMBL" id="CP000116">
    <property type="protein sequence ID" value="AAZ96489.1"/>
    <property type="molecule type" value="Genomic_DNA"/>
</dbReference>
<dbReference type="GO" id="GO:0015221">
    <property type="term" value="F:lipopolysaccharide transmembrane transporter activity"/>
    <property type="evidence" value="ECO:0007669"/>
    <property type="project" value="InterPro"/>
</dbReference>
<dbReference type="KEGG" id="tbd:Tbd_0536"/>
<evidence type="ECO:0000256" key="4">
    <source>
        <dbReference type="ARBA" id="ARBA00022989"/>
    </source>
</evidence>
<dbReference type="AlphaFoldDB" id="Q3SLC6"/>
<proteinExistence type="predicted"/>
<dbReference type="GO" id="GO:0030288">
    <property type="term" value="C:outer membrane-bounded periplasmic space"/>
    <property type="evidence" value="ECO:0007669"/>
    <property type="project" value="TreeGrafter"/>
</dbReference>
<evidence type="ECO:0008006" key="8">
    <source>
        <dbReference type="Google" id="ProtNLM"/>
    </source>
</evidence>
<keyword evidence="2" id="KW-0997">Cell inner membrane</keyword>
<dbReference type="eggNOG" id="COG3117">
    <property type="taxonomic scope" value="Bacteria"/>
</dbReference>
<dbReference type="Pfam" id="PF06835">
    <property type="entry name" value="LptC"/>
    <property type="match status" value="1"/>
</dbReference>
<dbReference type="PANTHER" id="PTHR37481">
    <property type="entry name" value="LIPOPOLYSACCHARIDE EXPORT SYSTEM PROTEIN LPTC"/>
    <property type="match status" value="1"/>
</dbReference>
<sequence length="190" mass="21080">MISRGSLWLPLAILLLLAALSFAIERAVQVTPAPEHAAESDPEGIMENFDALRTDATGRPQYRLSAKRLKHYTGSRLTELELPRFVQIDPEAGEIRAAAREATISPTGDEVDLRGDVNVVRAAHAGQSAMTLRTARLLVFPEQDQLRSPGPVDIRDDLLTVRAGAMHYDARLRVIKLSGRVHTRYLPRRN</sequence>
<evidence type="ECO:0000313" key="6">
    <source>
        <dbReference type="EMBL" id="AAZ96489.1"/>
    </source>
</evidence>
<dbReference type="STRING" id="292415.Tbd_0536"/>
<keyword evidence="4" id="KW-1133">Transmembrane helix</keyword>
<evidence type="ECO:0000256" key="3">
    <source>
        <dbReference type="ARBA" id="ARBA00022692"/>
    </source>
</evidence>
<evidence type="ECO:0000313" key="7">
    <source>
        <dbReference type="Proteomes" id="UP000008291"/>
    </source>
</evidence>